<dbReference type="PANTHER" id="PTHR43101:SF1">
    <property type="entry name" value="BETA-FRUCTOSIDASE"/>
    <property type="match status" value="1"/>
</dbReference>
<dbReference type="Gene3D" id="2.60.120.560">
    <property type="entry name" value="Exo-inulinase, domain 1"/>
    <property type="match status" value="1"/>
</dbReference>
<keyword evidence="3 5" id="KW-0378">Hydrolase</keyword>
<name>A0A4Y8M3B6_9BACL</name>
<dbReference type="EC" id="3.2.1.26" evidence="2"/>
<dbReference type="AlphaFoldDB" id="A0A4Y8M3B6"/>
<feature type="domain" description="Glycosyl hydrolase family 32 C-terminal" evidence="7">
    <location>
        <begin position="165"/>
        <end position="320"/>
    </location>
</feature>
<dbReference type="Pfam" id="PF00251">
    <property type="entry name" value="Glyco_hydro_32N"/>
    <property type="match status" value="1"/>
</dbReference>
<evidence type="ECO:0000313" key="8">
    <source>
        <dbReference type="EMBL" id="TFE27239.1"/>
    </source>
</evidence>
<dbReference type="SMART" id="SM00640">
    <property type="entry name" value="Glyco_32"/>
    <property type="match status" value="1"/>
</dbReference>
<dbReference type="SUPFAM" id="SSF49899">
    <property type="entry name" value="Concanavalin A-like lectins/glucanases"/>
    <property type="match status" value="1"/>
</dbReference>
<feature type="domain" description="Glycosyl hydrolase family 32 N-terminal" evidence="6">
    <location>
        <begin position="9"/>
        <end position="161"/>
    </location>
</feature>
<dbReference type="Pfam" id="PF08244">
    <property type="entry name" value="Glyco_hydro_32C"/>
    <property type="match status" value="1"/>
</dbReference>
<evidence type="ECO:0000256" key="1">
    <source>
        <dbReference type="ARBA" id="ARBA00009902"/>
    </source>
</evidence>
<evidence type="ECO:0000313" key="9">
    <source>
        <dbReference type="Proteomes" id="UP000297900"/>
    </source>
</evidence>
<dbReference type="InterPro" id="IPR051214">
    <property type="entry name" value="GH32_Enzymes"/>
</dbReference>
<organism evidence="8 9">
    <name type="scientific">Cohnella luojiensis</name>
    <dbReference type="NCBI Taxonomy" id="652876"/>
    <lineage>
        <taxon>Bacteria</taxon>
        <taxon>Bacillati</taxon>
        <taxon>Bacillota</taxon>
        <taxon>Bacilli</taxon>
        <taxon>Bacillales</taxon>
        <taxon>Paenibacillaceae</taxon>
        <taxon>Cohnella</taxon>
    </lineage>
</organism>
<dbReference type="InterPro" id="IPR023296">
    <property type="entry name" value="Glyco_hydro_beta-prop_sf"/>
</dbReference>
<dbReference type="InterPro" id="IPR013320">
    <property type="entry name" value="ConA-like_dom_sf"/>
</dbReference>
<accession>A0A4Y8M3B6</accession>
<keyword evidence="9" id="KW-1185">Reference proteome</keyword>
<evidence type="ECO:0000256" key="4">
    <source>
        <dbReference type="ARBA" id="ARBA00023295"/>
    </source>
</evidence>
<dbReference type="RefSeq" id="WP_135152063.1">
    <property type="nucleotide sequence ID" value="NZ_SOMN01000010.1"/>
</dbReference>
<dbReference type="SUPFAM" id="SSF75005">
    <property type="entry name" value="Arabinanase/levansucrase/invertase"/>
    <property type="match status" value="1"/>
</dbReference>
<reference evidence="8 9" key="1">
    <citation type="submission" date="2019-03" db="EMBL/GenBank/DDBJ databases">
        <title>Cohnella endophytica sp. nov., a novel endophytic bacterium isolated from bark of Sonneratia apetala.</title>
        <authorList>
            <person name="Tuo L."/>
        </authorList>
    </citation>
    <scope>NUCLEOTIDE SEQUENCE [LARGE SCALE GENOMIC DNA]</scope>
    <source>
        <strain evidence="8 9">CCTCC AB 208254</strain>
    </source>
</reference>
<dbReference type="InterPro" id="IPR013189">
    <property type="entry name" value="Glyco_hydro_32_C"/>
</dbReference>
<evidence type="ECO:0000259" key="6">
    <source>
        <dbReference type="Pfam" id="PF00251"/>
    </source>
</evidence>
<dbReference type="EMBL" id="SOMN01000010">
    <property type="protein sequence ID" value="TFE27239.1"/>
    <property type="molecule type" value="Genomic_DNA"/>
</dbReference>
<gene>
    <name evidence="8" type="ORF">E2980_10095</name>
</gene>
<proteinExistence type="inferred from homology"/>
<comment type="caution">
    <text evidence="8">The sequence shown here is derived from an EMBL/GenBank/DDBJ whole genome shotgun (WGS) entry which is preliminary data.</text>
</comment>
<comment type="similarity">
    <text evidence="1 5">Belongs to the glycosyl hydrolase 32 family.</text>
</comment>
<dbReference type="PANTHER" id="PTHR43101">
    <property type="entry name" value="BETA-FRUCTOSIDASE"/>
    <property type="match status" value="1"/>
</dbReference>
<evidence type="ECO:0000256" key="5">
    <source>
        <dbReference type="RuleBase" id="RU362110"/>
    </source>
</evidence>
<dbReference type="InterPro" id="IPR013148">
    <property type="entry name" value="Glyco_hydro_32_N"/>
</dbReference>
<dbReference type="InterPro" id="IPR001362">
    <property type="entry name" value="Glyco_hydro_32"/>
</dbReference>
<keyword evidence="4 5" id="KW-0326">Glycosidase</keyword>
<dbReference type="GO" id="GO:0004564">
    <property type="term" value="F:beta-fructofuranosidase activity"/>
    <property type="evidence" value="ECO:0007669"/>
    <property type="project" value="UniProtKB-EC"/>
</dbReference>
<sequence>MIANIMFSMILVFRSLNFKEWKYRGPLFVSDYVKYPYLGTAWELPVLLPLKRKGQDSGKHVFLISPWGPGSKVEVMYWIGTFDKSECRFIPDHEQPLLIDVGDFHFTGPSGMVDPLSGRSLLFTIAQGERTPEIDYDCGWSHSAGLPVALYLREDGQLGVEPIEEISQLRGKQLYSSAGRKAMDEINFELADVHGDLLEIMIDIESPSAKKYGISIRRSPNGEEETVIYYDRVNKELMVNREKTTLDDRERSSGIQGGSLLLEEGERLQLRIFVDRSLIEGYANGLKSLTTRAYPSRTDATGLRIWADGLVERVSIEVWEMSSVFEAGPKTS</sequence>
<dbReference type="OrthoDB" id="9759709at2"/>
<evidence type="ECO:0000259" key="7">
    <source>
        <dbReference type="Pfam" id="PF08244"/>
    </source>
</evidence>
<evidence type="ECO:0000256" key="3">
    <source>
        <dbReference type="ARBA" id="ARBA00022801"/>
    </source>
</evidence>
<dbReference type="Proteomes" id="UP000297900">
    <property type="component" value="Unassembled WGS sequence"/>
</dbReference>
<dbReference type="Gene3D" id="2.115.10.20">
    <property type="entry name" value="Glycosyl hydrolase domain, family 43"/>
    <property type="match status" value="1"/>
</dbReference>
<dbReference type="GO" id="GO:0005975">
    <property type="term" value="P:carbohydrate metabolic process"/>
    <property type="evidence" value="ECO:0007669"/>
    <property type="project" value="InterPro"/>
</dbReference>
<protein>
    <recommendedName>
        <fullName evidence="2">beta-fructofuranosidase</fullName>
        <ecNumber evidence="2">3.2.1.26</ecNumber>
    </recommendedName>
</protein>
<evidence type="ECO:0000256" key="2">
    <source>
        <dbReference type="ARBA" id="ARBA00012758"/>
    </source>
</evidence>